<dbReference type="OrthoDB" id="3483917at2"/>
<accession>A0A372G3U8</accession>
<keyword evidence="3" id="KW-1185">Reference proteome</keyword>
<proteinExistence type="predicted"/>
<keyword evidence="1" id="KW-1133">Transmembrane helix</keyword>
<protein>
    <submittedName>
        <fullName evidence="2">Uncharacterized protein</fullName>
    </submittedName>
</protein>
<feature type="transmembrane region" description="Helical" evidence="1">
    <location>
        <begin position="21"/>
        <end position="43"/>
    </location>
</feature>
<reference evidence="2 3" key="1">
    <citation type="submission" date="2018-08" db="EMBL/GenBank/DDBJ databases">
        <title>Verrucosispora craniellae sp. nov., isolated from a marine sponge in the South China Sea.</title>
        <authorList>
            <person name="Li L."/>
            <person name="Lin H.W."/>
        </authorList>
    </citation>
    <scope>NUCLEOTIDE SEQUENCE [LARGE SCALE GENOMIC DNA]</scope>
    <source>
        <strain evidence="2 3">LHW63014</strain>
    </source>
</reference>
<sequence length="86" mass="9402">MIPQLVTIRHRRPDGRWRRRYVPVLPVLLLLAPLLLLAVPVALVACLVARVNPAAALRGVGQVLCSLPGTRIEIAQGRKALLVSVR</sequence>
<organism evidence="2 3">
    <name type="scientific">Micromonospora craniellae</name>
    <dbReference type="NCBI Taxonomy" id="2294034"/>
    <lineage>
        <taxon>Bacteria</taxon>
        <taxon>Bacillati</taxon>
        <taxon>Actinomycetota</taxon>
        <taxon>Actinomycetes</taxon>
        <taxon>Micromonosporales</taxon>
        <taxon>Micromonosporaceae</taxon>
        <taxon>Micromonospora</taxon>
    </lineage>
</organism>
<dbReference type="Proteomes" id="UP000262621">
    <property type="component" value="Unassembled WGS sequence"/>
</dbReference>
<dbReference type="EMBL" id="QVFU01000003">
    <property type="protein sequence ID" value="RFS47436.1"/>
    <property type="molecule type" value="Genomic_DNA"/>
</dbReference>
<name>A0A372G3U8_9ACTN</name>
<keyword evidence="1" id="KW-0472">Membrane</keyword>
<gene>
    <name evidence="2" type="ORF">D0Q02_05395</name>
</gene>
<evidence type="ECO:0000313" key="3">
    <source>
        <dbReference type="Proteomes" id="UP000262621"/>
    </source>
</evidence>
<dbReference type="AlphaFoldDB" id="A0A372G3U8"/>
<keyword evidence="1" id="KW-0812">Transmembrane</keyword>
<dbReference type="RefSeq" id="WP_117226874.1">
    <property type="nucleotide sequence ID" value="NZ_CP061725.1"/>
</dbReference>
<evidence type="ECO:0000256" key="1">
    <source>
        <dbReference type="SAM" id="Phobius"/>
    </source>
</evidence>
<comment type="caution">
    <text evidence="2">The sequence shown here is derived from an EMBL/GenBank/DDBJ whole genome shotgun (WGS) entry which is preliminary data.</text>
</comment>
<evidence type="ECO:0000313" key="2">
    <source>
        <dbReference type="EMBL" id="RFS47436.1"/>
    </source>
</evidence>